<evidence type="ECO:0000256" key="1">
    <source>
        <dbReference type="ARBA" id="ARBA00022443"/>
    </source>
</evidence>
<accession>F7B9A3</accession>
<name>F7B9A3_CIOIN</name>
<dbReference type="CDD" id="cd11792">
    <property type="entry name" value="SH3_Fut8"/>
    <property type="match status" value="1"/>
</dbReference>
<feature type="domain" description="SH3" evidence="6">
    <location>
        <begin position="377"/>
        <end position="438"/>
    </location>
</feature>
<evidence type="ECO:0000256" key="4">
    <source>
        <dbReference type="PROSITE-ProRule" id="PRU00192"/>
    </source>
</evidence>
<evidence type="ECO:0000256" key="3">
    <source>
        <dbReference type="ARBA" id="ARBA00022679"/>
    </source>
</evidence>
<dbReference type="Gene3D" id="3.40.50.11350">
    <property type="match status" value="1"/>
</dbReference>
<protein>
    <recommendedName>
        <fullName evidence="10">GT23 domain-containing protein</fullName>
    </recommendedName>
</protein>
<dbReference type="Pfam" id="PF19745">
    <property type="entry name" value="FUT8_N_cat"/>
    <property type="match status" value="1"/>
</dbReference>
<dbReference type="InParanoid" id="F7B9A3"/>
<dbReference type="InterPro" id="IPR001452">
    <property type="entry name" value="SH3_domain"/>
</dbReference>
<dbReference type="HOGENOM" id="CLU_021940_1_1_1"/>
<evidence type="ECO:0000256" key="5">
    <source>
        <dbReference type="PROSITE-ProRule" id="PRU00992"/>
    </source>
</evidence>
<reference evidence="8" key="4">
    <citation type="submission" date="2025-09" db="UniProtKB">
        <authorList>
            <consortium name="Ensembl"/>
        </authorList>
    </citation>
    <scope>IDENTIFICATION</scope>
</reference>
<dbReference type="PANTHER" id="PTHR13132:SF29">
    <property type="entry name" value="ALPHA-(1,6)-FUCOSYLTRANSFERASE"/>
    <property type="match status" value="1"/>
</dbReference>
<feature type="domain" description="GT23" evidence="7">
    <location>
        <begin position="88"/>
        <end position="370"/>
    </location>
</feature>
<reference evidence="8" key="3">
    <citation type="submission" date="2025-08" db="UniProtKB">
        <authorList>
            <consortium name="Ensembl"/>
        </authorList>
    </citation>
    <scope>IDENTIFICATION</scope>
</reference>
<reference evidence="9" key="1">
    <citation type="journal article" date="2002" name="Science">
        <title>The draft genome of Ciona intestinalis: insights into chordate and vertebrate origins.</title>
        <authorList>
            <person name="Dehal P."/>
            <person name="Satou Y."/>
            <person name="Campbell R.K."/>
            <person name="Chapman J."/>
            <person name="Degnan B."/>
            <person name="De Tomaso A."/>
            <person name="Davidson B."/>
            <person name="Di Gregorio A."/>
            <person name="Gelpke M."/>
            <person name="Goodstein D.M."/>
            <person name="Harafuji N."/>
            <person name="Hastings K.E."/>
            <person name="Ho I."/>
            <person name="Hotta K."/>
            <person name="Huang W."/>
            <person name="Kawashima T."/>
            <person name="Lemaire P."/>
            <person name="Martinez D."/>
            <person name="Meinertzhagen I.A."/>
            <person name="Necula S."/>
            <person name="Nonaka M."/>
            <person name="Putnam N."/>
            <person name="Rash S."/>
            <person name="Saiga H."/>
            <person name="Satake M."/>
            <person name="Terry A."/>
            <person name="Yamada L."/>
            <person name="Wang H.G."/>
            <person name="Awazu S."/>
            <person name="Azumi K."/>
            <person name="Boore J."/>
            <person name="Branno M."/>
            <person name="Chin-Bow S."/>
            <person name="DeSantis R."/>
            <person name="Doyle S."/>
            <person name="Francino P."/>
            <person name="Keys D.N."/>
            <person name="Haga S."/>
            <person name="Hayashi H."/>
            <person name="Hino K."/>
            <person name="Imai K.S."/>
            <person name="Inaba K."/>
            <person name="Kano S."/>
            <person name="Kobayashi K."/>
            <person name="Kobayashi M."/>
            <person name="Lee B.I."/>
            <person name="Makabe K.W."/>
            <person name="Manohar C."/>
            <person name="Matassi G."/>
            <person name="Medina M."/>
            <person name="Mochizuki Y."/>
            <person name="Mount S."/>
            <person name="Morishita T."/>
            <person name="Miura S."/>
            <person name="Nakayama A."/>
            <person name="Nishizaka S."/>
            <person name="Nomoto H."/>
            <person name="Ohta F."/>
            <person name="Oishi K."/>
            <person name="Rigoutsos I."/>
            <person name="Sano M."/>
            <person name="Sasaki A."/>
            <person name="Sasakura Y."/>
            <person name="Shoguchi E."/>
            <person name="Shin-i T."/>
            <person name="Spagnuolo A."/>
            <person name="Stainier D."/>
            <person name="Suzuki M.M."/>
            <person name="Tassy O."/>
            <person name="Takatori N."/>
            <person name="Tokuoka M."/>
            <person name="Yagi K."/>
            <person name="Yoshizaki F."/>
            <person name="Wada S."/>
            <person name="Zhang C."/>
            <person name="Hyatt P.D."/>
            <person name="Larimer F."/>
            <person name="Detter C."/>
            <person name="Doggett N."/>
            <person name="Glavina T."/>
            <person name="Hawkins T."/>
            <person name="Richardson P."/>
            <person name="Lucas S."/>
            <person name="Kohara Y."/>
            <person name="Levine M."/>
            <person name="Satoh N."/>
            <person name="Rokhsar D.S."/>
        </authorList>
    </citation>
    <scope>NUCLEOTIDE SEQUENCE [LARGE SCALE GENOMIC DNA]</scope>
</reference>
<keyword evidence="3 5" id="KW-0808">Transferase</keyword>
<dbReference type="CDD" id="cd11300">
    <property type="entry name" value="Fut8_like"/>
    <property type="match status" value="1"/>
</dbReference>
<dbReference type="SUPFAM" id="SSF50044">
    <property type="entry name" value="SH3-domain"/>
    <property type="match status" value="1"/>
</dbReference>
<comment type="similarity">
    <text evidence="5">Belongs to the glycosyltransferase 23 family.</text>
</comment>
<proteinExistence type="inferred from homology"/>
<dbReference type="EMBL" id="EAAA01001421">
    <property type="status" value="NOT_ANNOTATED_CDS"/>
    <property type="molecule type" value="Genomic_DNA"/>
</dbReference>
<dbReference type="PROSITE" id="PS51659">
    <property type="entry name" value="GT23"/>
    <property type="match status" value="1"/>
</dbReference>
<dbReference type="Proteomes" id="UP000008144">
    <property type="component" value="Chromosome 2"/>
</dbReference>
<evidence type="ECO:0000313" key="8">
    <source>
        <dbReference type="Ensembl" id="ENSCINP00000010121.3"/>
    </source>
</evidence>
<dbReference type="InterPro" id="IPR035653">
    <property type="entry name" value="Fut8_SH3"/>
</dbReference>
<evidence type="ECO:0000259" key="7">
    <source>
        <dbReference type="PROSITE" id="PS51659"/>
    </source>
</evidence>
<keyword evidence="1 4" id="KW-0728">SH3 domain</keyword>
<dbReference type="InterPro" id="IPR036028">
    <property type="entry name" value="SH3-like_dom_sf"/>
</dbReference>
<evidence type="ECO:0000256" key="2">
    <source>
        <dbReference type="ARBA" id="ARBA00022676"/>
    </source>
</evidence>
<dbReference type="InterPro" id="IPR045573">
    <property type="entry name" value="Fut8_N_cat"/>
</dbReference>
<reference evidence="8" key="2">
    <citation type="journal article" date="2008" name="Genome Biol.">
        <title>Improved genome assembly and evidence-based global gene model set for the chordate Ciona intestinalis: new insight into intron and operon populations.</title>
        <authorList>
            <person name="Satou Y."/>
            <person name="Mineta K."/>
            <person name="Ogasawara M."/>
            <person name="Sasakura Y."/>
            <person name="Shoguchi E."/>
            <person name="Ueno K."/>
            <person name="Yamada L."/>
            <person name="Matsumoto J."/>
            <person name="Wasserscheid J."/>
            <person name="Dewar K."/>
            <person name="Wiley G.B."/>
            <person name="Macmil S.L."/>
            <person name="Roe B.A."/>
            <person name="Zeller R.W."/>
            <person name="Hastings K.E."/>
            <person name="Lemaire P."/>
            <person name="Lindquist E."/>
            <person name="Endo T."/>
            <person name="Hotta K."/>
            <person name="Inaba K."/>
        </authorList>
    </citation>
    <scope>NUCLEOTIDE SEQUENCE [LARGE SCALE GENOMIC DNA]</scope>
    <source>
        <strain evidence="8">wild type</strain>
    </source>
</reference>
<sequence length="451" mass="51191">MLRSIERNAKEIGYFVNSQLDEMKPYVKQETKLSNTTFHINFGHTILRLLLTRINTLRSITADKRNRKSQKLLVELEKRIQTSQNPLKCEKILRCVLPGSGLGSQMHQLVHCFLAAFGTGRVLVLEKGATMITYGTLVESVFKPLSENCRDRPSPNAVIWNGNTDQNEDVVMVTFGSIASNRGMFAPPIIPLEMKDELVKLMGEPEAWFAGAFVKYAMRLQPDIQEKIDKATSEMDLAPPLVGIHIRRTDKLLWEAQHHSVEEYMRHVVEYYDVKNLETNEEPKERKVYVASDDLTTVTELKNKYPNYKFISGQSASSRNHEGLVGVVTDVLILSKCDYLVCTFSSNVCRLSYELMHTHTADASVKFHSLDDIYYYLAPRYQVAVLPHTAGNSKEIDIEVGDVIGVRGNHWDGFSLGLNRRTSKVGLYPSFKATFKVGERTTCPTYRKQEA</sequence>
<dbReference type="GO" id="GO:0006487">
    <property type="term" value="P:protein N-linked glycosylation"/>
    <property type="evidence" value="ECO:0000318"/>
    <property type="project" value="GO_Central"/>
</dbReference>
<dbReference type="AlphaFoldDB" id="F7B9A3"/>
<dbReference type="InterPro" id="IPR027350">
    <property type="entry name" value="GT23_dom"/>
</dbReference>
<feature type="region of interest" description="Important for donor substrate binding" evidence="5">
    <location>
        <begin position="247"/>
        <end position="248"/>
    </location>
</feature>
<dbReference type="PANTHER" id="PTHR13132">
    <property type="entry name" value="ALPHA- 1,6 -FUCOSYLTRANSFERASE"/>
    <property type="match status" value="1"/>
</dbReference>
<evidence type="ECO:0000259" key="6">
    <source>
        <dbReference type="PROSITE" id="PS50002"/>
    </source>
</evidence>
<dbReference type="GO" id="GO:0046921">
    <property type="term" value="F:alpha-(1-&gt;6)-fucosyltransferase activity"/>
    <property type="evidence" value="ECO:0000318"/>
    <property type="project" value="GO_Central"/>
</dbReference>
<keyword evidence="9" id="KW-1185">Reference proteome</keyword>
<dbReference type="GeneTree" id="ENSGT00530000063737"/>
<keyword evidence="2 5" id="KW-0328">Glycosyltransferase</keyword>
<dbReference type="Gene3D" id="2.30.30.40">
    <property type="entry name" value="SH3 Domains"/>
    <property type="match status" value="1"/>
</dbReference>
<dbReference type="PROSITE" id="PS50002">
    <property type="entry name" value="SH3"/>
    <property type="match status" value="1"/>
</dbReference>
<evidence type="ECO:0000313" key="9">
    <source>
        <dbReference type="Proteomes" id="UP000008144"/>
    </source>
</evidence>
<organism evidence="8 9">
    <name type="scientific">Ciona intestinalis</name>
    <name type="common">Transparent sea squirt</name>
    <name type="synonym">Ascidia intestinalis</name>
    <dbReference type="NCBI Taxonomy" id="7719"/>
    <lineage>
        <taxon>Eukaryota</taxon>
        <taxon>Metazoa</taxon>
        <taxon>Chordata</taxon>
        <taxon>Tunicata</taxon>
        <taxon>Ascidiacea</taxon>
        <taxon>Phlebobranchia</taxon>
        <taxon>Cionidae</taxon>
        <taxon>Ciona</taxon>
    </lineage>
</organism>
<dbReference type="Ensembl" id="ENSCINT00000010121.3">
    <property type="protein sequence ID" value="ENSCINP00000010121.3"/>
    <property type="gene ID" value="ENSCING00000004901.3"/>
</dbReference>
<dbReference type="OMA" id="SENCHYD"/>
<dbReference type="STRING" id="7719.ENSCINP00000010121"/>
<evidence type="ECO:0008006" key="10">
    <source>
        <dbReference type="Google" id="ProtNLM"/>
    </source>
</evidence>